<keyword evidence="2" id="KW-0812">Transmembrane</keyword>
<feature type="region of interest" description="Disordered" evidence="1">
    <location>
        <begin position="254"/>
        <end position="294"/>
    </location>
</feature>
<keyword evidence="2" id="KW-1133">Transmembrane helix</keyword>
<evidence type="ECO:0000313" key="3">
    <source>
        <dbReference type="EMBL" id="EKC33815.1"/>
    </source>
</evidence>
<keyword evidence="2" id="KW-0472">Membrane</keyword>
<organism evidence="3">
    <name type="scientific">Magallana gigas</name>
    <name type="common">Pacific oyster</name>
    <name type="synonym">Crassostrea gigas</name>
    <dbReference type="NCBI Taxonomy" id="29159"/>
    <lineage>
        <taxon>Eukaryota</taxon>
        <taxon>Metazoa</taxon>
        <taxon>Spiralia</taxon>
        <taxon>Lophotrochozoa</taxon>
        <taxon>Mollusca</taxon>
        <taxon>Bivalvia</taxon>
        <taxon>Autobranchia</taxon>
        <taxon>Pteriomorphia</taxon>
        <taxon>Ostreida</taxon>
        <taxon>Ostreoidea</taxon>
        <taxon>Ostreidae</taxon>
        <taxon>Magallana</taxon>
    </lineage>
</organism>
<proteinExistence type="predicted"/>
<protein>
    <submittedName>
        <fullName evidence="3">Uncharacterized protein</fullName>
    </submittedName>
</protein>
<evidence type="ECO:0000256" key="1">
    <source>
        <dbReference type="SAM" id="MobiDB-lite"/>
    </source>
</evidence>
<dbReference type="HOGENOM" id="CLU_792870_0_0_1"/>
<accession>K1QY07</accession>
<dbReference type="AlphaFoldDB" id="K1QY07"/>
<name>K1QY07_MAGGI</name>
<sequence>MNCRFSSFFFPRTLVLTARFARRRAALAIITIGFVVGLGCLTVWFDSGYRRRKSSIFGCSILSRRDATGVIPTNRILDISSCEVNAKITIRWTQDKLIPARIIALSDGTTKYSFIGNLNADNTTSAYLVRKLKSDCIYRDFLVLNLNTDSNPRYFIHRGSCFFVKCSINAKLHITSHYSSCDVHLHLAASACLASTDPVSMDNSSSSLEKGFTVHQQRNSYYIDLTDFLDMRGKKSADRANQDYEQTMEVEDTLNENYGSDSQQRNDTDSDDRTMDVNNNQQGGETTSPGKSKMSFTNPLFWKMAIKSLTTCGAKQIEDQGHVLPDYEKNNPMFTELVENIGGQKHEHRQ</sequence>
<dbReference type="InParanoid" id="K1QY07"/>
<feature type="transmembrane region" description="Helical" evidence="2">
    <location>
        <begin position="25"/>
        <end position="45"/>
    </location>
</feature>
<evidence type="ECO:0000256" key="2">
    <source>
        <dbReference type="SAM" id="Phobius"/>
    </source>
</evidence>
<feature type="compositionally biased region" description="Polar residues" evidence="1">
    <location>
        <begin position="276"/>
        <end position="294"/>
    </location>
</feature>
<dbReference type="EMBL" id="JH816882">
    <property type="protein sequence ID" value="EKC33815.1"/>
    <property type="molecule type" value="Genomic_DNA"/>
</dbReference>
<gene>
    <name evidence="3" type="ORF">CGI_10010361</name>
</gene>
<feature type="compositionally biased region" description="Basic and acidic residues" evidence="1">
    <location>
        <begin position="264"/>
        <end position="275"/>
    </location>
</feature>
<reference evidence="3" key="1">
    <citation type="journal article" date="2012" name="Nature">
        <title>The oyster genome reveals stress adaptation and complexity of shell formation.</title>
        <authorList>
            <person name="Zhang G."/>
            <person name="Fang X."/>
            <person name="Guo X."/>
            <person name="Li L."/>
            <person name="Luo R."/>
            <person name="Xu F."/>
            <person name="Yang P."/>
            <person name="Zhang L."/>
            <person name="Wang X."/>
            <person name="Qi H."/>
            <person name="Xiong Z."/>
            <person name="Que H."/>
            <person name="Xie Y."/>
            <person name="Holland P.W."/>
            <person name="Paps J."/>
            <person name="Zhu Y."/>
            <person name="Wu F."/>
            <person name="Chen Y."/>
            <person name="Wang J."/>
            <person name="Peng C."/>
            <person name="Meng J."/>
            <person name="Yang L."/>
            <person name="Liu J."/>
            <person name="Wen B."/>
            <person name="Zhang N."/>
            <person name="Huang Z."/>
            <person name="Zhu Q."/>
            <person name="Feng Y."/>
            <person name="Mount A."/>
            <person name="Hedgecock D."/>
            <person name="Xu Z."/>
            <person name="Liu Y."/>
            <person name="Domazet-Loso T."/>
            <person name="Du Y."/>
            <person name="Sun X."/>
            <person name="Zhang S."/>
            <person name="Liu B."/>
            <person name="Cheng P."/>
            <person name="Jiang X."/>
            <person name="Li J."/>
            <person name="Fan D."/>
            <person name="Wang W."/>
            <person name="Fu W."/>
            <person name="Wang T."/>
            <person name="Wang B."/>
            <person name="Zhang J."/>
            <person name="Peng Z."/>
            <person name="Li Y."/>
            <person name="Li N."/>
            <person name="Wang J."/>
            <person name="Chen M."/>
            <person name="He Y."/>
            <person name="Tan F."/>
            <person name="Song X."/>
            <person name="Zheng Q."/>
            <person name="Huang R."/>
            <person name="Yang H."/>
            <person name="Du X."/>
            <person name="Chen L."/>
            <person name="Yang M."/>
            <person name="Gaffney P.M."/>
            <person name="Wang S."/>
            <person name="Luo L."/>
            <person name="She Z."/>
            <person name="Ming Y."/>
            <person name="Huang W."/>
            <person name="Zhang S."/>
            <person name="Huang B."/>
            <person name="Zhang Y."/>
            <person name="Qu T."/>
            <person name="Ni P."/>
            <person name="Miao G."/>
            <person name="Wang J."/>
            <person name="Wang Q."/>
            <person name="Steinberg C.E."/>
            <person name="Wang H."/>
            <person name="Li N."/>
            <person name="Qian L."/>
            <person name="Zhang G."/>
            <person name="Li Y."/>
            <person name="Yang H."/>
            <person name="Liu X."/>
            <person name="Wang J."/>
            <person name="Yin Y."/>
            <person name="Wang J."/>
        </authorList>
    </citation>
    <scope>NUCLEOTIDE SEQUENCE [LARGE SCALE GENOMIC DNA]</scope>
    <source>
        <strain evidence="3">05x7-T-G4-1.051#20</strain>
    </source>
</reference>